<dbReference type="AlphaFoldDB" id="A0A484ZZ38"/>
<evidence type="ECO:0000313" key="2">
    <source>
        <dbReference type="EMBL" id="VFS52643.1"/>
    </source>
</evidence>
<dbReference type="Proteomes" id="UP000373449">
    <property type="component" value="Unassembled WGS sequence"/>
</dbReference>
<organism evidence="2 3">
    <name type="scientific">Budvicia aquatica</name>
    <dbReference type="NCBI Taxonomy" id="82979"/>
    <lineage>
        <taxon>Bacteria</taxon>
        <taxon>Pseudomonadati</taxon>
        <taxon>Pseudomonadota</taxon>
        <taxon>Gammaproteobacteria</taxon>
        <taxon>Enterobacterales</taxon>
        <taxon>Budviciaceae</taxon>
        <taxon>Budvicia</taxon>
    </lineage>
</organism>
<reference evidence="2 3" key="1">
    <citation type="submission" date="2019-03" db="EMBL/GenBank/DDBJ databases">
        <authorList>
            <consortium name="Pathogen Informatics"/>
        </authorList>
    </citation>
    <scope>NUCLEOTIDE SEQUENCE [LARGE SCALE GENOMIC DNA]</scope>
    <source>
        <strain evidence="2 3">NCTC12282</strain>
    </source>
</reference>
<dbReference type="EMBL" id="CAADJA010000002">
    <property type="protein sequence ID" value="VFS52643.1"/>
    <property type="molecule type" value="Genomic_DNA"/>
</dbReference>
<feature type="coiled-coil region" evidence="1">
    <location>
        <begin position="39"/>
        <end position="114"/>
    </location>
</feature>
<protein>
    <submittedName>
        <fullName evidence="2">Uncharacterized protein</fullName>
    </submittedName>
</protein>
<sequence length="125" mass="14656">MAETRKKELEEIEQGVERARVDASLEVKRIQEQSAEQAHQSLLEKQALLANQNTELEQKIKKNQNLLEEILEKNQDIENVVRLKEEITFQQRTNQEKQKEIIDLDRTLERQRTLIASPPIRGKAD</sequence>
<keyword evidence="1" id="KW-0175">Coiled coil</keyword>
<evidence type="ECO:0000256" key="1">
    <source>
        <dbReference type="SAM" id="Coils"/>
    </source>
</evidence>
<evidence type="ECO:0000313" key="3">
    <source>
        <dbReference type="Proteomes" id="UP000373449"/>
    </source>
</evidence>
<accession>A0A484ZZ38</accession>
<proteinExistence type="predicted"/>
<name>A0A484ZZ38_9GAMM</name>
<gene>
    <name evidence="2" type="ORF">NCTC12282_05923</name>
</gene>
<dbReference type="RefSeq" id="WP_134531547.1">
    <property type="nucleotide sequence ID" value="NZ_CAADJA010000002.1"/>
</dbReference>